<dbReference type="EC" id="3.1.1.47" evidence="1"/>
<evidence type="ECO:0000259" key="6">
    <source>
        <dbReference type="Pfam" id="PF12697"/>
    </source>
</evidence>
<organism evidence="7 8">
    <name type="scientific">Dothidotthia symphoricarpi CBS 119687</name>
    <dbReference type="NCBI Taxonomy" id="1392245"/>
    <lineage>
        <taxon>Eukaryota</taxon>
        <taxon>Fungi</taxon>
        <taxon>Dikarya</taxon>
        <taxon>Ascomycota</taxon>
        <taxon>Pezizomycotina</taxon>
        <taxon>Dothideomycetes</taxon>
        <taxon>Pleosporomycetidae</taxon>
        <taxon>Pleosporales</taxon>
        <taxon>Dothidotthiaceae</taxon>
        <taxon>Dothidotthia</taxon>
    </lineage>
</organism>
<keyword evidence="4" id="KW-0443">Lipid metabolism</keyword>
<keyword evidence="5" id="KW-0732">Signal</keyword>
<protein>
    <recommendedName>
        <fullName evidence="1">1-alkyl-2-acetylglycerophosphocholine esterase</fullName>
        <ecNumber evidence="1">3.1.1.47</ecNumber>
    </recommendedName>
</protein>
<proteinExistence type="predicted"/>
<name>A0A6A6A0K9_9PLEO</name>
<sequence length="340" mass="37192">MRMLCYTTPLLGLVVSATFTLPQGSGPYHSSLTIYELTDTSRLDPFNATHLRRLMISRFDPILAEQCSLITTPYFSPATAAEENQILAEYDYPPIFDDFNLEEIASHGFVVITIDHPYDVDVVEFPDGTVIYGGRVDKPTANSSASVEHALEVRARDVSFVLDTLGSKLGDDVVMFGHSFGGAAVATSMLRDRRISAGVNLDGIMFGPVLQLGLGNASLPWPFVLWGSDGHDSSTDESWGLFWSALGSSMSAGYRKEFTITDSAHGSYWDLNVLVDVAGIREELSETAQWLIGPLPGSRVWETLGRYLSSYFLFALGKVPEDGILKGPSDEFPEVSILRG</sequence>
<keyword evidence="2" id="KW-0378">Hydrolase</keyword>
<dbReference type="SUPFAM" id="SSF53474">
    <property type="entry name" value="alpha/beta-Hydrolases"/>
    <property type="match status" value="1"/>
</dbReference>
<dbReference type="Pfam" id="PF12697">
    <property type="entry name" value="Abhydrolase_6"/>
    <property type="match status" value="1"/>
</dbReference>
<evidence type="ECO:0000313" key="7">
    <source>
        <dbReference type="EMBL" id="KAF2124111.1"/>
    </source>
</evidence>
<evidence type="ECO:0000256" key="4">
    <source>
        <dbReference type="ARBA" id="ARBA00023098"/>
    </source>
</evidence>
<feature type="chain" id="PRO_5025382679" description="1-alkyl-2-acetylglycerophosphocholine esterase" evidence="5">
    <location>
        <begin position="25"/>
        <end position="340"/>
    </location>
</feature>
<reference evidence="7" key="1">
    <citation type="journal article" date="2020" name="Stud. Mycol.">
        <title>101 Dothideomycetes genomes: a test case for predicting lifestyles and emergence of pathogens.</title>
        <authorList>
            <person name="Haridas S."/>
            <person name="Albert R."/>
            <person name="Binder M."/>
            <person name="Bloem J."/>
            <person name="Labutti K."/>
            <person name="Salamov A."/>
            <person name="Andreopoulos B."/>
            <person name="Baker S."/>
            <person name="Barry K."/>
            <person name="Bills G."/>
            <person name="Bluhm B."/>
            <person name="Cannon C."/>
            <person name="Castanera R."/>
            <person name="Culley D."/>
            <person name="Daum C."/>
            <person name="Ezra D."/>
            <person name="Gonzalez J."/>
            <person name="Henrissat B."/>
            <person name="Kuo A."/>
            <person name="Liang C."/>
            <person name="Lipzen A."/>
            <person name="Lutzoni F."/>
            <person name="Magnuson J."/>
            <person name="Mondo S."/>
            <person name="Nolan M."/>
            <person name="Ohm R."/>
            <person name="Pangilinan J."/>
            <person name="Park H.-J."/>
            <person name="Ramirez L."/>
            <person name="Alfaro M."/>
            <person name="Sun H."/>
            <person name="Tritt A."/>
            <person name="Yoshinaga Y."/>
            <person name="Zwiers L.-H."/>
            <person name="Turgeon B."/>
            <person name="Goodwin S."/>
            <person name="Spatafora J."/>
            <person name="Crous P."/>
            <person name="Grigoriev I."/>
        </authorList>
    </citation>
    <scope>NUCLEOTIDE SEQUENCE</scope>
    <source>
        <strain evidence="7">CBS 119687</strain>
    </source>
</reference>
<dbReference type="Gene3D" id="3.40.50.1820">
    <property type="entry name" value="alpha/beta hydrolase"/>
    <property type="match status" value="1"/>
</dbReference>
<feature type="domain" description="AB hydrolase-1" evidence="6">
    <location>
        <begin position="148"/>
        <end position="245"/>
    </location>
</feature>
<dbReference type="RefSeq" id="XP_033518504.1">
    <property type="nucleotide sequence ID" value="XM_033669883.1"/>
</dbReference>
<evidence type="ECO:0000256" key="2">
    <source>
        <dbReference type="ARBA" id="ARBA00022801"/>
    </source>
</evidence>
<dbReference type="GeneID" id="54410315"/>
<dbReference type="PANTHER" id="PTHR10272:SF14">
    <property type="entry name" value="PAF ACETYLHYDROLASE FAMILY PROTEIN"/>
    <property type="match status" value="1"/>
</dbReference>
<evidence type="ECO:0000256" key="3">
    <source>
        <dbReference type="ARBA" id="ARBA00022963"/>
    </source>
</evidence>
<dbReference type="AlphaFoldDB" id="A0A6A6A0K9"/>
<dbReference type="GO" id="GO:0016042">
    <property type="term" value="P:lipid catabolic process"/>
    <property type="evidence" value="ECO:0007669"/>
    <property type="project" value="UniProtKB-KW"/>
</dbReference>
<dbReference type="InterPro" id="IPR000073">
    <property type="entry name" value="AB_hydrolase_1"/>
</dbReference>
<evidence type="ECO:0000256" key="5">
    <source>
        <dbReference type="SAM" id="SignalP"/>
    </source>
</evidence>
<evidence type="ECO:0000313" key="8">
    <source>
        <dbReference type="Proteomes" id="UP000799771"/>
    </source>
</evidence>
<evidence type="ECO:0000256" key="1">
    <source>
        <dbReference type="ARBA" id="ARBA00013201"/>
    </source>
</evidence>
<dbReference type="PANTHER" id="PTHR10272">
    <property type="entry name" value="PLATELET-ACTIVATING FACTOR ACETYLHYDROLASE"/>
    <property type="match status" value="1"/>
</dbReference>
<keyword evidence="8" id="KW-1185">Reference proteome</keyword>
<dbReference type="OrthoDB" id="2363873at2759"/>
<dbReference type="GO" id="GO:0003847">
    <property type="term" value="F:1-alkyl-2-acetylglycerophosphocholine esterase activity"/>
    <property type="evidence" value="ECO:0007669"/>
    <property type="project" value="UniProtKB-EC"/>
</dbReference>
<keyword evidence="3" id="KW-0442">Lipid degradation</keyword>
<dbReference type="Proteomes" id="UP000799771">
    <property type="component" value="Unassembled WGS sequence"/>
</dbReference>
<accession>A0A6A6A0K9</accession>
<dbReference type="EMBL" id="ML977520">
    <property type="protein sequence ID" value="KAF2124111.1"/>
    <property type="molecule type" value="Genomic_DNA"/>
</dbReference>
<gene>
    <name evidence="7" type="ORF">P153DRAFT_379666</name>
</gene>
<dbReference type="InterPro" id="IPR029058">
    <property type="entry name" value="AB_hydrolase_fold"/>
</dbReference>
<feature type="signal peptide" evidence="5">
    <location>
        <begin position="1"/>
        <end position="24"/>
    </location>
</feature>